<evidence type="ECO:0000313" key="3">
    <source>
        <dbReference type="Proteomes" id="UP000244223"/>
    </source>
</evidence>
<keyword evidence="1" id="KW-0472">Membrane</keyword>
<reference evidence="2 3" key="1">
    <citation type="submission" date="2018-04" db="EMBL/GenBank/DDBJ databases">
        <title>Genomic Encyclopedia of Archaeal and Bacterial Type Strains, Phase II (KMG-II): from individual species to whole genera.</title>
        <authorList>
            <person name="Goeker M."/>
        </authorList>
    </citation>
    <scope>NUCLEOTIDE SEQUENCE [LARGE SCALE GENOMIC DNA]</scope>
    <source>
        <strain evidence="2 3">DSM 5822</strain>
    </source>
</reference>
<feature type="transmembrane region" description="Helical" evidence="1">
    <location>
        <begin position="183"/>
        <end position="203"/>
    </location>
</feature>
<feature type="transmembrane region" description="Helical" evidence="1">
    <location>
        <begin position="151"/>
        <end position="174"/>
    </location>
</feature>
<keyword evidence="1" id="KW-0812">Transmembrane</keyword>
<name>A0A2T5IZ83_9GAMM</name>
<dbReference type="Pfam" id="PF16357">
    <property type="entry name" value="PepSY_TM_like_2"/>
    <property type="match status" value="1"/>
</dbReference>
<accession>A0A2T5IZ83</accession>
<dbReference type="RefSeq" id="WP_204509307.1">
    <property type="nucleotide sequence ID" value="NZ_QAON01000007.1"/>
</dbReference>
<dbReference type="AlphaFoldDB" id="A0A2T5IZ83"/>
<evidence type="ECO:0008006" key="4">
    <source>
        <dbReference type="Google" id="ProtNLM"/>
    </source>
</evidence>
<comment type="caution">
    <text evidence="2">The sequence shown here is derived from an EMBL/GenBank/DDBJ whole genome shotgun (WGS) entry which is preliminary data.</text>
</comment>
<dbReference type="EMBL" id="QAON01000007">
    <property type="protein sequence ID" value="PTQ89357.1"/>
    <property type="molecule type" value="Genomic_DNA"/>
</dbReference>
<dbReference type="InterPro" id="IPR032307">
    <property type="entry name" value="PepSY_TM-like_2"/>
</dbReference>
<dbReference type="PANTHER" id="PTHR40115:SF1">
    <property type="entry name" value="INNER MEMBRANE PROTEIN WITH PEPSY TM HELIX"/>
    <property type="match status" value="1"/>
</dbReference>
<sequence length="205" mass="23249">MAKASLLKQLYQWHWISSAICLVGMLVFSVTGITLNHASQIEAQPTVERQTQVTPSSINQQLQQLAQQQPAPSSLPKTVEQWLINQHGIRLHSESQIEWSDDEVYLSLPKAGGDAWARFSLLDSQFEYENTNRGLISLLNDLHKGRHTGVVWQWFIDIFALACVIFSLTGLFILQQHARRRPMVWPLLSAGLVIPLVLVLFFVHV</sequence>
<keyword evidence="1" id="KW-1133">Transmembrane helix</keyword>
<proteinExistence type="predicted"/>
<keyword evidence="3" id="KW-1185">Reference proteome</keyword>
<gene>
    <name evidence="2" type="ORF">C8N29_10790</name>
</gene>
<dbReference type="Proteomes" id="UP000244223">
    <property type="component" value="Unassembled WGS sequence"/>
</dbReference>
<dbReference type="PANTHER" id="PTHR40115">
    <property type="entry name" value="INNER MEMBRANE PROTEIN WITH PEPSY TM HELIX"/>
    <property type="match status" value="1"/>
</dbReference>
<evidence type="ECO:0000313" key="2">
    <source>
        <dbReference type="EMBL" id="PTQ89357.1"/>
    </source>
</evidence>
<protein>
    <recommendedName>
        <fullName evidence="4">PepSY-associated transmembrane protein</fullName>
    </recommendedName>
</protein>
<feature type="transmembrane region" description="Helical" evidence="1">
    <location>
        <begin position="12"/>
        <end position="35"/>
    </location>
</feature>
<evidence type="ECO:0000256" key="1">
    <source>
        <dbReference type="SAM" id="Phobius"/>
    </source>
</evidence>
<organism evidence="2 3">
    <name type="scientific">Agitococcus lubricus</name>
    <dbReference type="NCBI Taxonomy" id="1077255"/>
    <lineage>
        <taxon>Bacteria</taxon>
        <taxon>Pseudomonadati</taxon>
        <taxon>Pseudomonadota</taxon>
        <taxon>Gammaproteobacteria</taxon>
        <taxon>Moraxellales</taxon>
        <taxon>Moraxellaceae</taxon>
        <taxon>Agitococcus</taxon>
    </lineage>
</organism>